<name>A0A4S3MD92_9RHOB</name>
<dbReference type="OrthoDB" id="9813074at2"/>
<organism evidence="9 10">
    <name type="scientific">Thalassobius vesicularis</name>
    <dbReference type="NCBI Taxonomy" id="1294297"/>
    <lineage>
        <taxon>Bacteria</taxon>
        <taxon>Pseudomonadati</taxon>
        <taxon>Pseudomonadota</taxon>
        <taxon>Alphaproteobacteria</taxon>
        <taxon>Rhodobacterales</taxon>
        <taxon>Roseobacteraceae</taxon>
        <taxon>Thalassovita</taxon>
    </lineage>
</organism>
<evidence type="ECO:0000256" key="5">
    <source>
        <dbReference type="ARBA" id="ARBA00022989"/>
    </source>
</evidence>
<reference evidence="9 10" key="1">
    <citation type="submission" date="2019-04" db="EMBL/GenBank/DDBJ databases">
        <title>Draft genome sequence of Youngimonas vesicularis.</title>
        <authorList>
            <person name="Hameed A."/>
        </authorList>
    </citation>
    <scope>NUCLEOTIDE SEQUENCE [LARGE SCALE GENOMIC DNA]</scope>
    <source>
        <strain evidence="9 10">CC-AMW-E</strain>
    </source>
</reference>
<feature type="transmembrane region" description="Helical" evidence="7">
    <location>
        <begin position="127"/>
        <end position="144"/>
    </location>
</feature>
<feature type="transmembrane region" description="Helical" evidence="7">
    <location>
        <begin position="191"/>
        <end position="212"/>
    </location>
</feature>
<evidence type="ECO:0000256" key="7">
    <source>
        <dbReference type="SAM" id="Phobius"/>
    </source>
</evidence>
<dbReference type="SUPFAM" id="SSF144091">
    <property type="entry name" value="Rhomboid-like"/>
    <property type="match status" value="1"/>
</dbReference>
<feature type="domain" description="Peptidase S54 rhomboid" evidence="8">
    <location>
        <begin position="63"/>
        <end position="210"/>
    </location>
</feature>
<dbReference type="FunFam" id="1.20.1540.10:FF:000027">
    <property type="entry name" value="Rhomboid family intramembrane serine protease"/>
    <property type="match status" value="1"/>
</dbReference>
<comment type="caution">
    <text evidence="9">The sequence shown here is derived from an EMBL/GenBank/DDBJ whole genome shotgun (WGS) entry which is preliminary data.</text>
</comment>
<evidence type="ECO:0000256" key="6">
    <source>
        <dbReference type="ARBA" id="ARBA00023136"/>
    </source>
</evidence>
<proteinExistence type="predicted"/>
<evidence type="ECO:0000313" key="10">
    <source>
        <dbReference type="Proteomes" id="UP000306113"/>
    </source>
</evidence>
<dbReference type="AlphaFoldDB" id="A0A4S3MD92"/>
<dbReference type="GO" id="GO:0006508">
    <property type="term" value="P:proteolysis"/>
    <property type="evidence" value="ECO:0007669"/>
    <property type="project" value="UniProtKB-KW"/>
</dbReference>
<evidence type="ECO:0000256" key="1">
    <source>
        <dbReference type="ARBA" id="ARBA00004141"/>
    </source>
</evidence>
<keyword evidence="6 7" id="KW-0472">Membrane</keyword>
<feature type="transmembrane region" description="Helical" evidence="7">
    <location>
        <begin position="15"/>
        <end position="32"/>
    </location>
</feature>
<evidence type="ECO:0000256" key="2">
    <source>
        <dbReference type="ARBA" id="ARBA00022475"/>
    </source>
</evidence>
<dbReference type="GO" id="GO:0004252">
    <property type="term" value="F:serine-type endopeptidase activity"/>
    <property type="evidence" value="ECO:0007669"/>
    <property type="project" value="InterPro"/>
</dbReference>
<dbReference type="Proteomes" id="UP000306113">
    <property type="component" value="Unassembled WGS sequence"/>
</dbReference>
<keyword evidence="5 7" id="KW-1133">Transmembrane helix</keyword>
<dbReference type="GO" id="GO:0016020">
    <property type="term" value="C:membrane"/>
    <property type="evidence" value="ECO:0007669"/>
    <property type="project" value="UniProtKB-SubCell"/>
</dbReference>
<dbReference type="PANTHER" id="PTHR43066">
    <property type="entry name" value="RHOMBOID-RELATED PROTEIN"/>
    <property type="match status" value="1"/>
</dbReference>
<protein>
    <submittedName>
        <fullName evidence="9">Rhomboid family intramembrane serine protease</fullName>
    </submittedName>
</protein>
<dbReference type="Gene3D" id="1.20.1540.10">
    <property type="entry name" value="Rhomboid-like"/>
    <property type="match status" value="1"/>
</dbReference>
<comment type="subcellular location">
    <subcellularLocation>
        <location evidence="1">Membrane</location>
        <topology evidence="1">Multi-pass membrane protein</topology>
    </subcellularLocation>
</comment>
<evidence type="ECO:0000256" key="4">
    <source>
        <dbReference type="ARBA" id="ARBA00022692"/>
    </source>
</evidence>
<accession>A0A4S3MD92</accession>
<keyword evidence="9" id="KW-0645">Protease</keyword>
<keyword evidence="4 7" id="KW-0812">Transmembrane</keyword>
<evidence type="ECO:0000259" key="8">
    <source>
        <dbReference type="Pfam" id="PF01694"/>
    </source>
</evidence>
<keyword evidence="3" id="KW-0997">Cell inner membrane</keyword>
<dbReference type="Pfam" id="PF01694">
    <property type="entry name" value="Rhomboid"/>
    <property type="match status" value="1"/>
</dbReference>
<evidence type="ECO:0000256" key="3">
    <source>
        <dbReference type="ARBA" id="ARBA00022519"/>
    </source>
</evidence>
<keyword evidence="10" id="KW-1185">Reference proteome</keyword>
<dbReference type="RefSeq" id="WP_136338223.1">
    <property type="nucleotide sequence ID" value="NZ_SSMD01000002.1"/>
</dbReference>
<feature type="transmembrane region" description="Helical" evidence="7">
    <location>
        <begin position="100"/>
        <end position="121"/>
    </location>
</feature>
<dbReference type="PANTHER" id="PTHR43066:SF26">
    <property type="entry name" value="RHOMBOID PROTEASE GLPG"/>
    <property type="match status" value="1"/>
</dbReference>
<sequence length="249" mass="27448">MFPIRDHNPSSRTPFVTYALIAVNVLVFLGYMDHFNNDYALAAFFDRYALIPAHIAQGRDYDTLFTTMFMHAGLMHLAGNMLFLWIFGDNMEDAMGHVGFALFYLASGLAASLAHVIAAPWSEVPTVGASGAIAGVMGGYLLLYPKAKIDILFIFIIFFRIFAIPAWAMLGVWFLLQLVSGSAADASMGGVAYWAHAGGFIAGFALTMPIWLRRGGPGYWSRTHGLPPNPEAKYAFARSSIPIVRRRRK</sequence>
<feature type="transmembrane region" description="Helical" evidence="7">
    <location>
        <begin position="151"/>
        <end position="176"/>
    </location>
</feature>
<evidence type="ECO:0000313" key="9">
    <source>
        <dbReference type="EMBL" id="THD75862.1"/>
    </source>
</evidence>
<feature type="transmembrane region" description="Helical" evidence="7">
    <location>
        <begin position="68"/>
        <end position="88"/>
    </location>
</feature>
<dbReference type="InterPro" id="IPR022764">
    <property type="entry name" value="Peptidase_S54_rhomboid_dom"/>
</dbReference>
<dbReference type="InterPro" id="IPR035952">
    <property type="entry name" value="Rhomboid-like_sf"/>
</dbReference>
<keyword evidence="9" id="KW-0378">Hydrolase</keyword>
<gene>
    <name evidence="9" type="ORF">E7681_05265</name>
</gene>
<keyword evidence="2" id="KW-1003">Cell membrane</keyword>
<dbReference type="EMBL" id="SSMD01000002">
    <property type="protein sequence ID" value="THD75862.1"/>
    <property type="molecule type" value="Genomic_DNA"/>
</dbReference>